<feature type="transmembrane region" description="Helical" evidence="2">
    <location>
        <begin position="21"/>
        <end position="42"/>
    </location>
</feature>
<reference evidence="3 4" key="1">
    <citation type="submission" date="2018-05" db="EMBL/GenBank/DDBJ databases">
        <title>A metagenomic window into the 2 km-deep terrestrial subsurface aquifer revealed taxonomically and functionally diverse microbial community comprising novel uncultured bacterial lineages.</title>
        <authorList>
            <person name="Kadnikov V.V."/>
            <person name="Mardanov A.V."/>
            <person name="Beletsky A.V."/>
            <person name="Banks D."/>
            <person name="Pimenov N.V."/>
            <person name="Frank Y.A."/>
            <person name="Karnachuk O.V."/>
            <person name="Ravin N.V."/>
        </authorList>
    </citation>
    <scope>NUCLEOTIDE SEQUENCE [LARGE SCALE GENOMIC DNA]</scope>
    <source>
        <strain evidence="3">BY</strain>
    </source>
</reference>
<feature type="transmembrane region" description="Helical" evidence="2">
    <location>
        <begin position="197"/>
        <end position="230"/>
    </location>
</feature>
<dbReference type="KEGG" id="schv:BRCON_2760"/>
<accession>A0A2Z4YA68</accession>
<feature type="transmembrane region" description="Helical" evidence="2">
    <location>
        <begin position="399"/>
        <end position="417"/>
    </location>
</feature>
<dbReference type="AlphaFoldDB" id="A0A2Z4YA68"/>
<keyword evidence="2" id="KW-1133">Transmembrane helix</keyword>
<feature type="transmembrane region" description="Helical" evidence="2">
    <location>
        <begin position="242"/>
        <end position="264"/>
    </location>
</feature>
<feature type="region of interest" description="Disordered" evidence="1">
    <location>
        <begin position="489"/>
        <end position="515"/>
    </location>
</feature>
<feature type="transmembrane region" description="Helical" evidence="2">
    <location>
        <begin position="373"/>
        <end position="392"/>
    </location>
</feature>
<feature type="transmembrane region" description="Helical" evidence="2">
    <location>
        <begin position="316"/>
        <end position="337"/>
    </location>
</feature>
<evidence type="ECO:0000313" key="4">
    <source>
        <dbReference type="Proteomes" id="UP000262583"/>
    </source>
</evidence>
<dbReference type="EMBL" id="CP030759">
    <property type="protein sequence ID" value="AXA37502.1"/>
    <property type="molecule type" value="Genomic_DNA"/>
</dbReference>
<evidence type="ECO:0008006" key="5">
    <source>
        <dbReference type="Google" id="ProtNLM"/>
    </source>
</evidence>
<feature type="transmembrane region" description="Helical" evidence="2">
    <location>
        <begin position="136"/>
        <end position="154"/>
    </location>
</feature>
<feature type="transmembrane region" description="Helical" evidence="2">
    <location>
        <begin position="166"/>
        <end position="185"/>
    </location>
</feature>
<evidence type="ECO:0000256" key="2">
    <source>
        <dbReference type="SAM" id="Phobius"/>
    </source>
</evidence>
<sequence>MPVRLKRHGYFDKLKQVIARIPPDLVGATLGAAVAVALWYPALSSPLWQEDYVWLAQARQGIRWPGVGNTLLGGGGLFWRPLSVGIYWRLAVALTHGHPAALHAFGLGIHFLAFTAVGLFGARLAHVLRGADSSRMRAAAAGAFFYGAHTAHFLPTHWASCRQQTLLVFFEAVALTAWLALIRTSGPRPQQKFRIWGTLGVCICAAVGAFGSTEAALTLPLLGAIVWSAIPPSQRPQRLTSSLPATAAVVGVVSVALAWAVIRSQLVVPAAPESPYALKVGWNMVRNFVGLLAFAVGLPREGVRLLQTPGSAAEGVAAIAGCILMQAGTIGALAGVARRYRLKLVDPQRALLAWACFTLVALAPYVPLARQCYAYYVLPALLPYAVLAALAGGVAPLRVLAVPATLAIAAAAVMTWVEHTAPYPATLATARQAAETRASLREQFRRLPPTDRVVIECGDDRLWLFMGWEPGVADALAIEPRRIVRVKETTAPQSHSPRARLLHAAPPPTVLRTGQ</sequence>
<dbReference type="Proteomes" id="UP000262583">
    <property type="component" value="Chromosome"/>
</dbReference>
<feature type="transmembrane region" description="Helical" evidence="2">
    <location>
        <begin position="276"/>
        <end position="296"/>
    </location>
</feature>
<name>A0A2Z4YA68_SUMC1</name>
<feature type="transmembrane region" description="Helical" evidence="2">
    <location>
        <begin position="349"/>
        <end position="367"/>
    </location>
</feature>
<protein>
    <recommendedName>
        <fullName evidence="5">Glycosyltransferase RgtA/B/C/D-like domain-containing protein</fullName>
    </recommendedName>
</protein>
<keyword evidence="2" id="KW-0812">Transmembrane</keyword>
<proteinExistence type="predicted"/>
<evidence type="ECO:0000256" key="1">
    <source>
        <dbReference type="SAM" id="MobiDB-lite"/>
    </source>
</evidence>
<evidence type="ECO:0000313" key="3">
    <source>
        <dbReference type="EMBL" id="AXA37502.1"/>
    </source>
</evidence>
<organism evidence="3 4">
    <name type="scientific">Sumerlaea chitinivorans</name>
    <dbReference type="NCBI Taxonomy" id="2250252"/>
    <lineage>
        <taxon>Bacteria</taxon>
        <taxon>Candidatus Sumerlaeota</taxon>
        <taxon>Candidatus Sumerlaeia</taxon>
        <taxon>Candidatus Sumerlaeales</taxon>
        <taxon>Candidatus Sumerlaeaceae</taxon>
        <taxon>Candidatus Sumerlaea</taxon>
    </lineage>
</organism>
<keyword evidence="2" id="KW-0472">Membrane</keyword>
<feature type="transmembrane region" description="Helical" evidence="2">
    <location>
        <begin position="100"/>
        <end position="124"/>
    </location>
</feature>
<gene>
    <name evidence="3" type="ORF">BRCON_2760</name>
</gene>